<dbReference type="Pfam" id="PF07679">
    <property type="entry name" value="I-set"/>
    <property type="match status" value="9"/>
</dbReference>
<keyword evidence="3" id="KW-0393">Immunoglobulin domain</keyword>
<feature type="region of interest" description="Disordered" evidence="4">
    <location>
        <begin position="406"/>
        <end position="431"/>
    </location>
</feature>
<evidence type="ECO:0000256" key="3">
    <source>
        <dbReference type="ARBA" id="ARBA00023319"/>
    </source>
</evidence>
<evidence type="ECO:0000256" key="4">
    <source>
        <dbReference type="SAM" id="MobiDB-lite"/>
    </source>
</evidence>
<dbReference type="FunFam" id="2.60.40.10:FF:002429">
    <property type="entry name" value="KETtiN (Drosophila actin-binding) homolog"/>
    <property type="match status" value="1"/>
</dbReference>
<sequence>MPFKQPLGERDAANRVAPTFIRPLADKRAVVGETIILECQLEGHPDPAIKWLKDGHNVSMCPDYRIEEDGLKHRLVIPQVQAADSGRFTAQASNSAGTKQSTCILICAPAPTPVPGAKSAVANNFNNPFYSSSPAPPQTPVGPSAPIFLKELRHQPLKPGAGVTFEGRVIAVPPPNIEWMKNGKPLQNYRAKIEHDAKTGIISLIIPQMFNDDAGEYTIKATNVHGEAMSGAQLLPREQYDRWFANEQTRLTKDRKQGLLSQTLRPSSVAQKQMQKQGYDTDQGSVDMHWTISESETEPELSALDARGVGTKPIIRTPLRGLRLTEGTDAILQANIVGNPKPRIQWHFNGRPLQVSGPRMQMTYKGSMAVLKISMVTIDEAGDYTVVSENRFGKVESSARIEVYPLSVPDERRKENQLREQQERDRQQQQQALVEASLAQQRQRDAENRRIREEQDRLRVLFEREKAERERLEQERRQLEHEKRLRQQQQQELFEREKAEKEERARLEEERHRLEHEKRLRQQQQTQPYHLQYQQAPPAHQTWQDFDLVHRPQYASDEYQEPHYAQIRPQHQQQQQQFHQQQRQEVSHQNLYEQHRRQQQLNRVSLIWRDKQQQPTQVTNGGVKAANGSAKTANGSANGSAKNGSAVHAANGGPSSQTARGHEHGAALVNARPPQFLVHPQSVAAKAFETVTFSAKVVGTPTPTLTWQKSDGTVIQSGGKYKIENGPDGSGRLIIEKVDAHDADMYMLVARNDGGSFQSRFSLNVLQAKSPEAPEFTGKFQSTTLYDGDSVKLYCKAAGEGVSFKWFKDNEPISSGGNYAVDSKGNETTLHINNATLKEGGWYRCDATNKHGTTTLKGRVVVNSRQKFTGPAHREMITLRKVDKVERSRTPVNQLQDVSASKSAPKFEGSLQSQQLIEGQSARLEIKYTPVDDPNLRIAWLLNGKAILASSRIATLTDFGIAALEINPVTVFDQGEYTIVAVNPLGEARVAANIAVVGHGTFIQQQGQSGTQFGGTSYQSKGAQAPAGVQLDLPNFHSDLRSQEIFEGQPIHLETKLTPINDPNLKVVWLLNGKELVNNDKYRQHLSHGFATLDVPQTSKDDSGYYSCRAFNQLGEAENQATIIVHPKVELHQFEQNRQLDVDDVREIQFSHSAQDLTPKFLSQLKPFHCEQELGRSIFEARIQPINDPSLRVSWLKDGQPLPNANRIQIFQNFGVVSLSLHPTYPEDAGVYTCVLFNSHGQAQSSAELTTVWIDTLQLDSKHADSLPIIGYLDSHQIHIGPQSVDRPEEFNSLEAPKFARELTGKIEVMENEPVHFEARIQPANDVKMTVEWYHNGNPLPAAHRFRPMFDFGYVALDLLYAYPQDSGTYTLVARNELGEARSNVELVVGTEKTLYLEPHHPEGLERIKVSNNQILYVKLKKKGN</sequence>
<feature type="domain" description="Ig-like" evidence="5">
    <location>
        <begin position="674"/>
        <end position="764"/>
    </location>
</feature>
<dbReference type="InterPro" id="IPR003598">
    <property type="entry name" value="Ig_sub2"/>
</dbReference>
<feature type="region of interest" description="Disordered" evidence="4">
    <location>
        <begin position="567"/>
        <end position="587"/>
    </location>
</feature>
<dbReference type="FunFam" id="2.60.40.10:FF:002561">
    <property type="entry name" value="KETtiN (Drosophila actin-binding) homolog"/>
    <property type="match status" value="1"/>
</dbReference>
<accession>G0MT57</accession>
<dbReference type="FunFam" id="2.60.40.10:FF:002223">
    <property type="entry name" value="KETtiN (Drosophila actin-binding) homolog"/>
    <property type="match status" value="1"/>
</dbReference>
<feature type="domain" description="Ig-like" evidence="5">
    <location>
        <begin position="774"/>
        <end position="861"/>
    </location>
</feature>
<organism evidence="7">
    <name type="scientific">Caenorhabditis brenneri</name>
    <name type="common">Nematode worm</name>
    <dbReference type="NCBI Taxonomy" id="135651"/>
    <lineage>
        <taxon>Eukaryota</taxon>
        <taxon>Metazoa</taxon>
        <taxon>Ecdysozoa</taxon>
        <taxon>Nematoda</taxon>
        <taxon>Chromadorea</taxon>
        <taxon>Rhabditida</taxon>
        <taxon>Rhabditina</taxon>
        <taxon>Rhabditomorpha</taxon>
        <taxon>Rhabditoidea</taxon>
        <taxon>Rhabditidae</taxon>
        <taxon>Peloderinae</taxon>
        <taxon>Caenorhabditis</taxon>
    </lineage>
</organism>
<feature type="domain" description="Ig-like" evidence="5">
    <location>
        <begin position="905"/>
        <end position="995"/>
    </location>
</feature>
<evidence type="ECO:0000313" key="7">
    <source>
        <dbReference type="Proteomes" id="UP000008068"/>
    </source>
</evidence>
<dbReference type="InterPro" id="IPR013098">
    <property type="entry name" value="Ig_I-set"/>
</dbReference>
<dbReference type="HOGENOM" id="CLU_252821_0_0_1"/>
<proteinExistence type="predicted"/>
<dbReference type="SUPFAM" id="SSF48726">
    <property type="entry name" value="Immunoglobulin"/>
    <property type="match status" value="9"/>
</dbReference>
<feature type="region of interest" description="Disordered" evidence="4">
    <location>
        <begin position="490"/>
        <end position="511"/>
    </location>
</feature>
<dbReference type="CDD" id="cd00096">
    <property type="entry name" value="Ig"/>
    <property type="match status" value="1"/>
</dbReference>
<dbReference type="OMA" id="EVECHIT"/>
<feature type="region of interest" description="Disordered" evidence="4">
    <location>
        <begin position="612"/>
        <end position="664"/>
    </location>
</feature>
<dbReference type="OrthoDB" id="5856824at2759"/>
<dbReference type="Proteomes" id="UP000008068">
    <property type="component" value="Unassembled WGS sequence"/>
</dbReference>
<feature type="domain" description="Ig-like" evidence="5">
    <location>
        <begin position="313"/>
        <end position="402"/>
    </location>
</feature>
<dbReference type="PANTHER" id="PTHR47633:SF4">
    <property type="entry name" value="MYOPALLADIN ISOFORM X1"/>
    <property type="match status" value="1"/>
</dbReference>
<protein>
    <recommendedName>
        <fullName evidence="5">Ig-like domain-containing protein</fullName>
    </recommendedName>
</protein>
<name>G0MT57_CAEBE</name>
<feature type="domain" description="Ig-like" evidence="5">
    <location>
        <begin position="143"/>
        <end position="230"/>
    </location>
</feature>
<feature type="compositionally biased region" description="Basic and acidic residues" evidence="4">
    <location>
        <begin position="493"/>
        <end position="511"/>
    </location>
</feature>
<gene>
    <name evidence="6" type="ORF">CAEBREN_26364</name>
</gene>
<evidence type="ECO:0000256" key="2">
    <source>
        <dbReference type="ARBA" id="ARBA00023157"/>
    </source>
</evidence>
<dbReference type="InParanoid" id="G0MT57"/>
<keyword evidence="7" id="KW-1185">Reference proteome</keyword>
<keyword evidence="1" id="KW-0677">Repeat</keyword>
<feature type="domain" description="Ig-like" evidence="5">
    <location>
        <begin position="1034"/>
        <end position="1124"/>
    </location>
</feature>
<dbReference type="FunFam" id="2.60.40.10:FF:000962">
    <property type="entry name" value="titin isoform X1"/>
    <property type="match status" value="2"/>
</dbReference>
<dbReference type="Gene3D" id="2.60.40.10">
    <property type="entry name" value="Immunoglobulins"/>
    <property type="match status" value="9"/>
</dbReference>
<dbReference type="FunFam" id="2.60.40.10:FF:001927">
    <property type="entry name" value="KETtiN (Drosophila actin-binding) homolog"/>
    <property type="match status" value="1"/>
</dbReference>
<feature type="domain" description="Ig-like" evidence="5">
    <location>
        <begin position="1297"/>
        <end position="1388"/>
    </location>
</feature>
<feature type="domain" description="Ig-like" evidence="5">
    <location>
        <begin position="1127"/>
        <end position="1250"/>
    </location>
</feature>
<evidence type="ECO:0000259" key="5">
    <source>
        <dbReference type="PROSITE" id="PS50835"/>
    </source>
</evidence>
<dbReference type="eggNOG" id="KOG0613">
    <property type="taxonomic scope" value="Eukaryota"/>
</dbReference>
<dbReference type="SMART" id="SM00409">
    <property type="entry name" value="IG"/>
    <property type="match status" value="9"/>
</dbReference>
<feature type="compositionally biased region" description="Polar residues" evidence="4">
    <location>
        <begin position="629"/>
        <end position="643"/>
    </location>
</feature>
<dbReference type="PANTHER" id="PTHR47633">
    <property type="entry name" value="IMMUNOGLOBULIN"/>
    <property type="match status" value="1"/>
</dbReference>
<feature type="domain" description="Ig-like" evidence="5">
    <location>
        <begin position="18"/>
        <end position="105"/>
    </location>
</feature>
<dbReference type="InterPro" id="IPR003599">
    <property type="entry name" value="Ig_sub"/>
</dbReference>
<dbReference type="FunFam" id="2.60.40.10:FF:000612">
    <property type="entry name" value="palladin isoform X1"/>
    <property type="match status" value="1"/>
</dbReference>
<dbReference type="EMBL" id="GL379811">
    <property type="protein sequence ID" value="EGT43558.1"/>
    <property type="molecule type" value="Genomic_DNA"/>
</dbReference>
<dbReference type="FunFam" id="2.60.40.10:FF:000032">
    <property type="entry name" value="palladin isoform X1"/>
    <property type="match status" value="1"/>
</dbReference>
<dbReference type="PROSITE" id="PS50835">
    <property type="entry name" value="IG_LIKE"/>
    <property type="match status" value="9"/>
</dbReference>
<dbReference type="InterPro" id="IPR007110">
    <property type="entry name" value="Ig-like_dom"/>
</dbReference>
<dbReference type="InterPro" id="IPR036179">
    <property type="entry name" value="Ig-like_dom_sf"/>
</dbReference>
<dbReference type="STRING" id="135651.G0MT57"/>
<dbReference type="FunFam" id="2.60.40.10:FF:001850">
    <property type="entry name" value="KETtiN (Drosophila actin-binding) homolog"/>
    <property type="match status" value="1"/>
</dbReference>
<reference evidence="7" key="1">
    <citation type="submission" date="2011-07" db="EMBL/GenBank/DDBJ databases">
        <authorList>
            <consortium name="Caenorhabditis brenneri Sequencing and Analysis Consortium"/>
            <person name="Wilson R.K."/>
        </authorList>
    </citation>
    <scope>NUCLEOTIDE SEQUENCE [LARGE SCALE GENOMIC DNA]</scope>
    <source>
        <strain evidence="7">PB2801</strain>
    </source>
</reference>
<feature type="compositionally biased region" description="Basic and acidic residues" evidence="4">
    <location>
        <begin position="409"/>
        <end position="427"/>
    </location>
</feature>
<keyword evidence="2" id="KW-1015">Disulfide bond</keyword>
<dbReference type="SMART" id="SM00408">
    <property type="entry name" value="IGc2"/>
    <property type="match status" value="8"/>
</dbReference>
<evidence type="ECO:0000313" key="6">
    <source>
        <dbReference type="EMBL" id="EGT43558.1"/>
    </source>
</evidence>
<dbReference type="InterPro" id="IPR013783">
    <property type="entry name" value="Ig-like_fold"/>
</dbReference>
<evidence type="ECO:0000256" key="1">
    <source>
        <dbReference type="ARBA" id="ARBA00022737"/>
    </source>
</evidence>
<feature type="compositionally biased region" description="Low complexity" evidence="4">
    <location>
        <begin position="570"/>
        <end position="587"/>
    </location>
</feature>